<dbReference type="STRING" id="5078.A0A135LWK6"/>
<feature type="signal peptide" evidence="2">
    <location>
        <begin position="1"/>
        <end position="15"/>
    </location>
</feature>
<feature type="transmembrane region" description="Helical" evidence="1">
    <location>
        <begin position="200"/>
        <end position="224"/>
    </location>
</feature>
<feature type="chain" id="PRO_5012452734" evidence="2">
    <location>
        <begin position="16"/>
        <end position="271"/>
    </location>
</feature>
<protein>
    <submittedName>
        <fullName evidence="3">Uncharacterized protein</fullName>
    </submittedName>
</protein>
<keyword evidence="1" id="KW-1133">Transmembrane helix</keyword>
<dbReference type="PANTHER" id="PTHR40622">
    <property type="match status" value="1"/>
</dbReference>
<dbReference type="Proteomes" id="UP000070168">
    <property type="component" value="Unassembled WGS sequence"/>
</dbReference>
<dbReference type="EMBL" id="LHQR01000014">
    <property type="protein sequence ID" value="KXG53301.1"/>
    <property type="molecule type" value="Genomic_DNA"/>
</dbReference>
<keyword evidence="4" id="KW-1185">Reference proteome</keyword>
<proteinExistence type="predicted"/>
<dbReference type="PANTHER" id="PTHR40622:SF1">
    <property type="match status" value="1"/>
</dbReference>
<evidence type="ECO:0000313" key="3">
    <source>
        <dbReference type="EMBL" id="KXG53301.1"/>
    </source>
</evidence>
<dbReference type="OrthoDB" id="4367799at2759"/>
<gene>
    <name evidence="3" type="ORF">PGRI_003510</name>
</gene>
<dbReference type="RefSeq" id="XP_040651836.1">
    <property type="nucleotide sequence ID" value="XM_040788064.1"/>
</dbReference>
<name>A0A135LWK6_PENPA</name>
<reference evidence="3 4" key="1">
    <citation type="journal article" date="2016" name="BMC Genomics">
        <title>Genome sequencing and secondary metabolism of the postharvest pathogen Penicillium griseofulvum.</title>
        <authorList>
            <person name="Banani H."/>
            <person name="Marcet-Houben M."/>
            <person name="Ballester A.R."/>
            <person name="Abbruscato P."/>
            <person name="Gonzalez-Candelas L."/>
            <person name="Gabaldon T."/>
            <person name="Spadaro D."/>
        </authorList>
    </citation>
    <scope>NUCLEOTIDE SEQUENCE [LARGE SCALE GENOMIC DNA]</scope>
    <source>
        <strain evidence="3 4">PG3</strain>
    </source>
</reference>
<keyword evidence="1" id="KW-0812">Transmembrane</keyword>
<evidence type="ECO:0000256" key="2">
    <source>
        <dbReference type="SAM" id="SignalP"/>
    </source>
</evidence>
<dbReference type="OMA" id="IMEPSAH"/>
<evidence type="ECO:0000313" key="4">
    <source>
        <dbReference type="Proteomes" id="UP000070168"/>
    </source>
</evidence>
<organism evidence="3 4">
    <name type="scientific">Penicillium patulum</name>
    <name type="common">Penicillium griseofulvum</name>
    <dbReference type="NCBI Taxonomy" id="5078"/>
    <lineage>
        <taxon>Eukaryota</taxon>
        <taxon>Fungi</taxon>
        <taxon>Dikarya</taxon>
        <taxon>Ascomycota</taxon>
        <taxon>Pezizomycotina</taxon>
        <taxon>Eurotiomycetes</taxon>
        <taxon>Eurotiomycetidae</taxon>
        <taxon>Eurotiales</taxon>
        <taxon>Aspergillaceae</taxon>
        <taxon>Penicillium</taxon>
    </lineage>
</organism>
<evidence type="ECO:0000256" key="1">
    <source>
        <dbReference type="SAM" id="Phobius"/>
    </source>
</evidence>
<sequence length="271" mass="30518">MKLLWPILYLGSALAFTIDHSHSKILELPFVPSPNDLIYEVTSSFSIKFSFQNGDLYANDHQFYPPPMTPTLQVPLYEGENQEKPHKTVELAYTLKSQTTHTNKMPTAPDTTHVRVEFLDLQGNLVSPHAVAINLYVDQDGKYKSASFRVEPAHTGHRDNHLSQETQPWVIKYWDGRLDAIKTTVPSSDNENSMDMNRDIVIHTLLGIATGLVGCSAVFLIGYLGRCLWARVQGQKELGRRSQIISEKGTVYEKIPIISEVYATDDSELDV</sequence>
<dbReference type="AlphaFoldDB" id="A0A135LWK6"/>
<keyword evidence="1" id="KW-0472">Membrane</keyword>
<keyword evidence="2" id="KW-0732">Signal</keyword>
<comment type="caution">
    <text evidence="3">The sequence shown here is derived from an EMBL/GenBank/DDBJ whole genome shotgun (WGS) entry which is preliminary data.</text>
</comment>
<dbReference type="GeneID" id="63703364"/>
<accession>A0A135LWK6</accession>